<reference evidence="1" key="2">
    <citation type="submission" date="2022-01" db="EMBL/GenBank/DDBJ databases">
        <authorList>
            <person name="Yamashiro T."/>
            <person name="Shiraishi A."/>
            <person name="Satake H."/>
            <person name="Nakayama K."/>
        </authorList>
    </citation>
    <scope>NUCLEOTIDE SEQUENCE</scope>
</reference>
<evidence type="ECO:0008006" key="3">
    <source>
        <dbReference type="Google" id="ProtNLM"/>
    </source>
</evidence>
<gene>
    <name evidence="1" type="ORF">Tco_1111016</name>
</gene>
<dbReference type="EMBL" id="BQNB010020887">
    <property type="protein sequence ID" value="GJU00678.1"/>
    <property type="molecule type" value="Genomic_DNA"/>
</dbReference>
<organism evidence="1 2">
    <name type="scientific">Tanacetum coccineum</name>
    <dbReference type="NCBI Taxonomy" id="301880"/>
    <lineage>
        <taxon>Eukaryota</taxon>
        <taxon>Viridiplantae</taxon>
        <taxon>Streptophyta</taxon>
        <taxon>Embryophyta</taxon>
        <taxon>Tracheophyta</taxon>
        <taxon>Spermatophyta</taxon>
        <taxon>Magnoliopsida</taxon>
        <taxon>eudicotyledons</taxon>
        <taxon>Gunneridae</taxon>
        <taxon>Pentapetalae</taxon>
        <taxon>asterids</taxon>
        <taxon>campanulids</taxon>
        <taxon>Asterales</taxon>
        <taxon>Asteraceae</taxon>
        <taxon>Asteroideae</taxon>
        <taxon>Anthemideae</taxon>
        <taxon>Anthemidinae</taxon>
        <taxon>Tanacetum</taxon>
    </lineage>
</organism>
<accession>A0ABQ5IMI2</accession>
<dbReference type="Proteomes" id="UP001151760">
    <property type="component" value="Unassembled WGS sequence"/>
</dbReference>
<name>A0ABQ5IMI2_9ASTR</name>
<keyword evidence="2" id="KW-1185">Reference proteome</keyword>
<evidence type="ECO:0000313" key="1">
    <source>
        <dbReference type="EMBL" id="GJU00678.1"/>
    </source>
</evidence>
<reference evidence="1" key="1">
    <citation type="journal article" date="2022" name="Int. J. Mol. Sci.">
        <title>Draft Genome of Tanacetum Coccineum: Genomic Comparison of Closely Related Tanacetum-Family Plants.</title>
        <authorList>
            <person name="Yamashiro T."/>
            <person name="Shiraishi A."/>
            <person name="Nakayama K."/>
            <person name="Satake H."/>
        </authorList>
    </citation>
    <scope>NUCLEOTIDE SEQUENCE</scope>
</reference>
<comment type="caution">
    <text evidence="1">The sequence shown here is derived from an EMBL/GenBank/DDBJ whole genome shotgun (WGS) entry which is preliminary data.</text>
</comment>
<proteinExistence type="predicted"/>
<sequence length="536" mass="60793">MLQARENLMETIQAFLKEYDHIPPEEKCMALLLAEERFLKIKQAMEEEQNQPEVMQELLLKLMKDLQILKGIQPKQAEQEEPAAQSFLLNWNFPMADDDEYTIIYRKPKAITPNLPTEEPEYSLSMGDKHLDTISETESDKVIKSSVENLVPIPSESEDFSDNESECDMAVCDDFTTFSNPLFDSHDNFTSSDDKSLSNEDIDPHSFNAESNLIESLLNRDTLIDSSPKFDYLLEEFSGELAHIDPIPPGIEEADFDLEEQIRLVENLSYDNSSPRQPEERNYENVDTIIESPSPSPIPVEDSDSHMEEIDLFLASDDSMPPGIENDDYDSEGDIRFLEELLSNDPLPLSEMESSNLDHFNNPSSPCPPPEPPDVEICFDVEPDTTVKNDFDELNEDECFDPGGFLLYFSPPGVKTPFLTPTSPLRAGGISSGWNFHVRIFQISHEEGQNGTKTNTRWKEYEKLKPKAYPYFTEAHDASNDDFGMPGWQSQGQSLANHVWKAFNGQDQKRGGQTKIEWLGLEVGERPRGLEASPLV</sequence>
<evidence type="ECO:0000313" key="2">
    <source>
        <dbReference type="Proteomes" id="UP001151760"/>
    </source>
</evidence>
<protein>
    <recommendedName>
        <fullName evidence="3">NAC domain-containing protein</fullName>
    </recommendedName>
</protein>